<sequence length="205" mass="20765">MIGAIGLADRPRPEAREAMGRLGELGITRTVMLTGDTPQTAAAIAGDLGIAEVAADLLPGDKADAVRRLGDGVAMVGDGVNDTPALAASDLGIAMGTAGSPAAIEVADVALMGDDPRKIAELIGLARWTRTVVRQNIAFSLGTKAIAAVFLLFGALPLWAAVGVDVGASLLVVANGLRLVSGRPVGQRELPILERSAVAGPTVFV</sequence>
<dbReference type="GO" id="GO:0016020">
    <property type="term" value="C:membrane"/>
    <property type="evidence" value="ECO:0007669"/>
    <property type="project" value="InterPro"/>
</dbReference>
<comment type="similarity">
    <text evidence="1">Belongs to the cation transport ATPase (P-type) (TC 3.A.3) family. Type IB subfamily.</text>
</comment>
<evidence type="ECO:0000313" key="3">
    <source>
        <dbReference type="EMBL" id="CAB4961552.1"/>
    </source>
</evidence>
<dbReference type="PANTHER" id="PTHR48085:SF5">
    <property type="entry name" value="CADMIUM_ZINC-TRANSPORTING ATPASE HMA4-RELATED"/>
    <property type="match status" value="1"/>
</dbReference>
<name>A0A6J7L401_9ZZZZ</name>
<feature type="transmembrane region" description="Helical" evidence="2">
    <location>
        <begin position="137"/>
        <end position="156"/>
    </location>
</feature>
<keyword evidence="2" id="KW-1133">Transmembrane helix</keyword>
<dbReference type="GO" id="GO:0016887">
    <property type="term" value="F:ATP hydrolysis activity"/>
    <property type="evidence" value="ECO:0007669"/>
    <property type="project" value="InterPro"/>
</dbReference>
<protein>
    <submittedName>
        <fullName evidence="3">Unannotated protein</fullName>
    </submittedName>
</protein>
<proteinExistence type="inferred from homology"/>
<gene>
    <name evidence="3" type="ORF">UFOPK3564_04095</name>
</gene>
<dbReference type="GO" id="GO:0022857">
    <property type="term" value="F:transmembrane transporter activity"/>
    <property type="evidence" value="ECO:0007669"/>
    <property type="project" value="TreeGrafter"/>
</dbReference>
<dbReference type="Gene3D" id="3.40.50.1000">
    <property type="entry name" value="HAD superfamily/HAD-like"/>
    <property type="match status" value="1"/>
</dbReference>
<evidence type="ECO:0000256" key="2">
    <source>
        <dbReference type="SAM" id="Phobius"/>
    </source>
</evidence>
<dbReference type="SUPFAM" id="SSF56784">
    <property type="entry name" value="HAD-like"/>
    <property type="match status" value="1"/>
</dbReference>
<dbReference type="PANTHER" id="PTHR48085">
    <property type="entry name" value="CADMIUM/ZINC-TRANSPORTING ATPASE HMA2-RELATED"/>
    <property type="match status" value="1"/>
</dbReference>
<dbReference type="InterPro" id="IPR051014">
    <property type="entry name" value="Cation_Transport_ATPase_IB"/>
</dbReference>
<dbReference type="NCBIfam" id="TIGR01494">
    <property type="entry name" value="ATPase_P-type"/>
    <property type="match status" value="1"/>
</dbReference>
<reference evidence="3" key="1">
    <citation type="submission" date="2020-05" db="EMBL/GenBank/DDBJ databases">
        <authorList>
            <person name="Chiriac C."/>
            <person name="Salcher M."/>
            <person name="Ghai R."/>
            <person name="Kavagutti S V."/>
        </authorList>
    </citation>
    <scope>NUCLEOTIDE SEQUENCE</scope>
</reference>
<keyword evidence="2" id="KW-0472">Membrane</keyword>
<dbReference type="Pfam" id="PF00702">
    <property type="entry name" value="Hydrolase"/>
    <property type="match status" value="1"/>
</dbReference>
<dbReference type="EMBL" id="CAFBMK010000498">
    <property type="protein sequence ID" value="CAB4961552.1"/>
    <property type="molecule type" value="Genomic_DNA"/>
</dbReference>
<dbReference type="PRINTS" id="PR00119">
    <property type="entry name" value="CATATPASE"/>
</dbReference>
<dbReference type="InterPro" id="IPR036412">
    <property type="entry name" value="HAD-like_sf"/>
</dbReference>
<keyword evidence="2" id="KW-0812">Transmembrane</keyword>
<dbReference type="InterPro" id="IPR023214">
    <property type="entry name" value="HAD_sf"/>
</dbReference>
<organism evidence="3">
    <name type="scientific">freshwater metagenome</name>
    <dbReference type="NCBI Taxonomy" id="449393"/>
    <lineage>
        <taxon>unclassified sequences</taxon>
        <taxon>metagenomes</taxon>
        <taxon>ecological metagenomes</taxon>
    </lineage>
</organism>
<accession>A0A6J7L401</accession>
<dbReference type="AlphaFoldDB" id="A0A6J7L401"/>
<evidence type="ECO:0000256" key="1">
    <source>
        <dbReference type="ARBA" id="ARBA00006024"/>
    </source>
</evidence>
<dbReference type="InterPro" id="IPR001757">
    <property type="entry name" value="P_typ_ATPase"/>
</dbReference>
<dbReference type="GO" id="GO:0005524">
    <property type="term" value="F:ATP binding"/>
    <property type="evidence" value="ECO:0007669"/>
    <property type="project" value="InterPro"/>
</dbReference>